<evidence type="ECO:0000256" key="1">
    <source>
        <dbReference type="ARBA" id="ARBA00022603"/>
    </source>
</evidence>
<dbReference type="Pfam" id="PF13649">
    <property type="entry name" value="Methyltransf_25"/>
    <property type="match status" value="1"/>
</dbReference>
<dbReference type="Proteomes" id="UP000642070">
    <property type="component" value="Unassembled WGS sequence"/>
</dbReference>
<dbReference type="Gene3D" id="3.40.50.150">
    <property type="entry name" value="Vaccinia Virus protein VP39"/>
    <property type="match status" value="1"/>
</dbReference>
<feature type="domain" description="Methyltransferase" evidence="3">
    <location>
        <begin position="79"/>
        <end position="169"/>
    </location>
</feature>
<evidence type="ECO:0000313" key="5">
    <source>
        <dbReference type="Proteomes" id="UP000642070"/>
    </source>
</evidence>
<dbReference type="SUPFAM" id="SSF53335">
    <property type="entry name" value="S-adenosyl-L-methionine-dependent methyltransferases"/>
    <property type="match status" value="1"/>
</dbReference>
<dbReference type="Gene3D" id="2.20.130.10">
    <property type="entry name" value="CAC2371-like domains"/>
    <property type="match status" value="1"/>
</dbReference>
<evidence type="ECO:0000259" key="3">
    <source>
        <dbReference type="Pfam" id="PF13649"/>
    </source>
</evidence>
<sequence length="274" mass="30405">MGFLARRRLARDARSADRPQGFRLDLAGATGAATAPDGHDLAAAYDLIYAIAAGKDYRGEARDIAALIRRRNPTADSMLDVACGTGLHLSHLRHTFAHVEGLEISDAMRQAAVERLPGIAVHAGDMRDFRLGRTFSAVTCLFSAIGYAQSVGELNQTLSCLAAHLEPGGVLLLEPWFTPDQWTSGTVHSGVARDRRRHITRMCYSSRSGTVSRMTMHYVLNESGAGVRQWVEEHVMTLFTDKQYHGAIRQAGFRDIEWLPGWHDQRRRVIAVRR</sequence>
<proteinExistence type="predicted"/>
<dbReference type="AlphaFoldDB" id="A0A917TLM1"/>
<comment type="caution">
    <text evidence="4">The sequence shown here is derived from an EMBL/GenBank/DDBJ whole genome shotgun (WGS) entry which is preliminary data.</text>
</comment>
<evidence type="ECO:0000256" key="2">
    <source>
        <dbReference type="ARBA" id="ARBA00022679"/>
    </source>
</evidence>
<dbReference type="RefSeq" id="WP_190250465.1">
    <property type="nucleotide sequence ID" value="NZ_BMPI01000012.1"/>
</dbReference>
<name>A0A917TLM1_9ACTN</name>
<keyword evidence="5" id="KW-1185">Reference proteome</keyword>
<dbReference type="PANTHER" id="PTHR43861">
    <property type="entry name" value="TRANS-ACONITATE 2-METHYLTRANSFERASE-RELATED"/>
    <property type="match status" value="1"/>
</dbReference>
<reference evidence="4" key="1">
    <citation type="journal article" date="2014" name="Int. J. Syst. Evol. Microbiol.">
        <title>Complete genome sequence of Corynebacterium casei LMG S-19264T (=DSM 44701T), isolated from a smear-ripened cheese.</title>
        <authorList>
            <consortium name="US DOE Joint Genome Institute (JGI-PGF)"/>
            <person name="Walter F."/>
            <person name="Albersmeier A."/>
            <person name="Kalinowski J."/>
            <person name="Ruckert C."/>
        </authorList>
    </citation>
    <scope>NUCLEOTIDE SEQUENCE</scope>
    <source>
        <strain evidence="4">JCM 19831</strain>
    </source>
</reference>
<dbReference type="GO" id="GO:0032259">
    <property type="term" value="P:methylation"/>
    <property type="evidence" value="ECO:0007669"/>
    <property type="project" value="UniProtKB-KW"/>
</dbReference>
<dbReference type="PANTHER" id="PTHR43861:SF1">
    <property type="entry name" value="TRANS-ACONITATE 2-METHYLTRANSFERASE"/>
    <property type="match status" value="1"/>
</dbReference>
<evidence type="ECO:0000313" key="4">
    <source>
        <dbReference type="EMBL" id="GGM27259.1"/>
    </source>
</evidence>
<gene>
    <name evidence="4" type="ORF">GCM10007977_030580</name>
</gene>
<dbReference type="InterPro" id="IPR041698">
    <property type="entry name" value="Methyltransf_25"/>
</dbReference>
<protein>
    <submittedName>
        <fullName evidence="4">Methyltransferase type 11</fullName>
    </submittedName>
</protein>
<accession>A0A917TLM1</accession>
<keyword evidence="1 4" id="KW-0489">Methyltransferase</keyword>
<dbReference type="CDD" id="cd02440">
    <property type="entry name" value="AdoMet_MTases"/>
    <property type="match status" value="1"/>
</dbReference>
<organism evidence="4 5">
    <name type="scientific">Dactylosporangium sucinum</name>
    <dbReference type="NCBI Taxonomy" id="1424081"/>
    <lineage>
        <taxon>Bacteria</taxon>
        <taxon>Bacillati</taxon>
        <taxon>Actinomycetota</taxon>
        <taxon>Actinomycetes</taxon>
        <taxon>Micromonosporales</taxon>
        <taxon>Micromonosporaceae</taxon>
        <taxon>Dactylosporangium</taxon>
    </lineage>
</organism>
<dbReference type="EMBL" id="BMPI01000012">
    <property type="protein sequence ID" value="GGM27259.1"/>
    <property type="molecule type" value="Genomic_DNA"/>
</dbReference>
<dbReference type="InterPro" id="IPR029063">
    <property type="entry name" value="SAM-dependent_MTases_sf"/>
</dbReference>
<dbReference type="GO" id="GO:0008168">
    <property type="term" value="F:methyltransferase activity"/>
    <property type="evidence" value="ECO:0007669"/>
    <property type="project" value="UniProtKB-KW"/>
</dbReference>
<reference evidence="4" key="2">
    <citation type="submission" date="2020-09" db="EMBL/GenBank/DDBJ databases">
        <authorList>
            <person name="Sun Q."/>
            <person name="Ohkuma M."/>
        </authorList>
    </citation>
    <scope>NUCLEOTIDE SEQUENCE</scope>
    <source>
        <strain evidence="4">JCM 19831</strain>
    </source>
</reference>
<keyword evidence="2" id="KW-0808">Transferase</keyword>